<reference evidence="3 4" key="1">
    <citation type="submission" date="2022-04" db="EMBL/GenBank/DDBJ databases">
        <title>Paracoccus sp. YLB-12 draft genome sequence.</title>
        <authorList>
            <person name="Yu L."/>
        </authorList>
    </citation>
    <scope>NUCLEOTIDE SEQUENCE [LARGE SCALE GENOMIC DNA]</scope>
    <source>
        <strain evidence="3 4">YLB-12</strain>
    </source>
</reference>
<accession>A0ABT2KDZ4</accession>
<dbReference type="EMBL" id="JANAVZ010000019">
    <property type="protein sequence ID" value="MCT4334773.1"/>
    <property type="molecule type" value="Genomic_DNA"/>
</dbReference>
<dbReference type="InterPro" id="IPR057055">
    <property type="entry name" value="wHTH-PRTase_assoc"/>
</dbReference>
<dbReference type="Pfam" id="PF24390">
    <property type="entry name" value="PRTase-CE"/>
    <property type="match status" value="1"/>
</dbReference>
<evidence type="ECO:0000313" key="4">
    <source>
        <dbReference type="Proteomes" id="UP001320702"/>
    </source>
</evidence>
<dbReference type="RefSeq" id="WP_260278650.1">
    <property type="nucleotide sequence ID" value="NZ_JANAVZ010000019.1"/>
</dbReference>
<protein>
    <recommendedName>
        <fullName evidence="5">MarR family transcriptional regulator</fullName>
    </recommendedName>
</protein>
<name>A0ABT2KDZ4_9RHOB</name>
<evidence type="ECO:0000313" key="3">
    <source>
        <dbReference type="EMBL" id="MCT4334773.1"/>
    </source>
</evidence>
<dbReference type="Pfam" id="PF24409">
    <property type="entry name" value="wHTH-PRTase_assc"/>
    <property type="match status" value="1"/>
</dbReference>
<dbReference type="InterPro" id="IPR056920">
    <property type="entry name" value="PRTase-CE"/>
</dbReference>
<comment type="caution">
    <text evidence="3">The sequence shown here is derived from an EMBL/GenBank/DDBJ whole genome shotgun (WGS) entry which is preliminary data.</text>
</comment>
<proteinExistence type="predicted"/>
<evidence type="ECO:0008006" key="5">
    <source>
        <dbReference type="Google" id="ProtNLM"/>
    </source>
</evidence>
<organism evidence="3 4">
    <name type="scientific">Paracoccus maritimus</name>
    <dbReference type="NCBI Taxonomy" id="2933292"/>
    <lineage>
        <taxon>Bacteria</taxon>
        <taxon>Pseudomonadati</taxon>
        <taxon>Pseudomonadota</taxon>
        <taxon>Alphaproteobacteria</taxon>
        <taxon>Rhodobacterales</taxon>
        <taxon>Paracoccaceae</taxon>
        <taxon>Paracoccus</taxon>
    </lineage>
</organism>
<dbReference type="Proteomes" id="UP001320702">
    <property type="component" value="Unassembled WGS sequence"/>
</dbReference>
<gene>
    <name evidence="3" type="ORF">MU516_18190</name>
</gene>
<evidence type="ECO:0000259" key="1">
    <source>
        <dbReference type="Pfam" id="PF24390"/>
    </source>
</evidence>
<evidence type="ECO:0000259" key="2">
    <source>
        <dbReference type="Pfam" id="PF24409"/>
    </source>
</evidence>
<sequence length="418" mass="47389">MSQAILEQDDVRAWVRQFSSGDQIEAAKLLALVKLVPSDFFRSEYISLLSRRLSAGEQPVGLFNESERRMWKGKPNRLFKEKIRANPNVKGKKIARAFGKVGPDLVPRQRNIDEEVGSEGILANILTQFARSNRKVALLSPGPDRFRDEGVRRFILCTDFIGSGERIERYINAAWRLGSIRSWWSRRNNRGIHFEVLAFSGTEDGIARIERHVCRPKVHVVTQCPTIRTVFPPAQAAIIESLCKRYSPDSSRSLGFGETGALLAFGHGMPNNAPAIFWKSSRRWQALFPERATISPSSPFIAVPSEVQERERLELLAETTTIGPTVIPVDIETIVLATLRRSPRHAEAVSGRLGLDLLTVQSAFVRLRKRGWINEFQQLTDRGRLVVRRLSRFDAKISLSNHNEQPYFPKSLRMPRDV</sequence>
<keyword evidence="4" id="KW-1185">Reference proteome</keyword>
<feature type="domain" description="PRTase-CE" evidence="1">
    <location>
        <begin position="11"/>
        <end position="289"/>
    </location>
</feature>
<feature type="domain" description="PRTase associated wHTH" evidence="2">
    <location>
        <begin position="334"/>
        <end position="413"/>
    </location>
</feature>